<reference evidence="3 4" key="1">
    <citation type="submission" date="2018-03" db="EMBL/GenBank/DDBJ databases">
        <title>Genomic Encyclopedia of Type Strains, Phase III (KMG-III): the genomes of soil and plant-associated and newly described type strains.</title>
        <authorList>
            <person name="Whitman W."/>
        </authorList>
    </citation>
    <scope>NUCLEOTIDE SEQUENCE [LARGE SCALE GENOMIC DNA]</scope>
    <source>
        <strain evidence="3 4">CGMCC 1.07653</strain>
    </source>
</reference>
<dbReference type="OrthoDB" id="2357478at2"/>
<keyword evidence="4" id="KW-1185">Reference proteome</keyword>
<dbReference type="GO" id="GO:0004175">
    <property type="term" value="F:endopeptidase activity"/>
    <property type="evidence" value="ECO:0007669"/>
    <property type="project" value="UniProtKB-ARBA"/>
</dbReference>
<accession>A0A2P8HXV6</accession>
<feature type="domain" description="CAAX prenyl protease 2/Lysostaphin resistance protein A-like" evidence="2">
    <location>
        <begin position="105"/>
        <end position="192"/>
    </location>
</feature>
<dbReference type="EMBL" id="PYAV01000002">
    <property type="protein sequence ID" value="PSL50994.1"/>
    <property type="molecule type" value="Genomic_DNA"/>
</dbReference>
<feature type="transmembrane region" description="Helical" evidence="1">
    <location>
        <begin position="128"/>
        <end position="150"/>
    </location>
</feature>
<dbReference type="PANTHER" id="PTHR43592">
    <property type="entry name" value="CAAX AMINO TERMINAL PROTEASE"/>
    <property type="match status" value="1"/>
</dbReference>
<proteinExistence type="predicted"/>
<feature type="transmembrane region" description="Helical" evidence="1">
    <location>
        <begin position="51"/>
        <end position="78"/>
    </location>
</feature>
<evidence type="ECO:0000259" key="2">
    <source>
        <dbReference type="Pfam" id="PF02517"/>
    </source>
</evidence>
<keyword evidence="1" id="KW-0472">Membrane</keyword>
<evidence type="ECO:0000313" key="3">
    <source>
        <dbReference type="EMBL" id="PSL50994.1"/>
    </source>
</evidence>
<dbReference type="RefSeq" id="WP_106587706.1">
    <property type="nucleotide sequence ID" value="NZ_PYAV01000002.1"/>
</dbReference>
<comment type="caution">
    <text evidence="3">The sequence shown here is derived from an EMBL/GenBank/DDBJ whole genome shotgun (WGS) entry which is preliminary data.</text>
</comment>
<sequence>MTTHHEDEESPKPPDVPLRAVWYSFGFFFIIGLLFMLLIHQGDVLLYIRGWFSLGTALSETAAGAGIGLIAAVVAYGLQRLFAIEFPDNEQTRILISLMHKRGGIATIAFGPGITEEILFRGMLLGSLLFVLPAWAALGISSLLFFMLHIPQYKGSLWMHASVLCMGFLLGLLFLWTENLWMPIAAHVVYNGSVALLLLKKLNTDLEV</sequence>
<feature type="transmembrane region" description="Helical" evidence="1">
    <location>
        <begin position="157"/>
        <end position="175"/>
    </location>
</feature>
<dbReference type="GO" id="GO:0080120">
    <property type="term" value="P:CAAX-box protein maturation"/>
    <property type="evidence" value="ECO:0007669"/>
    <property type="project" value="UniProtKB-ARBA"/>
</dbReference>
<dbReference type="Proteomes" id="UP000242310">
    <property type="component" value="Unassembled WGS sequence"/>
</dbReference>
<name>A0A2P8HXV6_9BACI</name>
<protein>
    <recommendedName>
        <fullName evidence="2">CAAX prenyl protease 2/Lysostaphin resistance protein A-like domain-containing protein</fullName>
    </recommendedName>
</protein>
<dbReference type="PANTHER" id="PTHR43592:SF15">
    <property type="entry name" value="CAAX AMINO TERMINAL PROTEASE FAMILY PROTEIN"/>
    <property type="match status" value="1"/>
</dbReference>
<evidence type="ECO:0000256" key="1">
    <source>
        <dbReference type="SAM" id="Phobius"/>
    </source>
</evidence>
<organism evidence="3 4">
    <name type="scientific">Salsuginibacillus halophilus</name>
    <dbReference type="NCBI Taxonomy" id="517424"/>
    <lineage>
        <taxon>Bacteria</taxon>
        <taxon>Bacillati</taxon>
        <taxon>Bacillota</taxon>
        <taxon>Bacilli</taxon>
        <taxon>Bacillales</taxon>
        <taxon>Bacillaceae</taxon>
        <taxon>Salsuginibacillus</taxon>
    </lineage>
</organism>
<evidence type="ECO:0000313" key="4">
    <source>
        <dbReference type="Proteomes" id="UP000242310"/>
    </source>
</evidence>
<gene>
    <name evidence="3" type="ORF">B0H94_102271</name>
</gene>
<dbReference type="InterPro" id="IPR003675">
    <property type="entry name" value="Rce1/LyrA-like_dom"/>
</dbReference>
<dbReference type="Pfam" id="PF02517">
    <property type="entry name" value="Rce1-like"/>
    <property type="match status" value="1"/>
</dbReference>
<dbReference type="AlphaFoldDB" id="A0A2P8HXV6"/>
<keyword evidence="1" id="KW-0812">Transmembrane</keyword>
<keyword evidence="1" id="KW-1133">Transmembrane helix</keyword>
<feature type="transmembrane region" description="Helical" evidence="1">
    <location>
        <begin position="20"/>
        <end position="39"/>
    </location>
</feature>